<accession>A0A6N0HZE7</accession>
<dbReference type="InterPro" id="IPR007655">
    <property type="entry name" value="Slam_C"/>
</dbReference>
<proteinExistence type="predicted"/>
<protein>
    <submittedName>
        <fullName evidence="3">DUF560 domain-containing protein</fullName>
    </submittedName>
</protein>
<feature type="domain" description="Surface lipoprotein assembly modifier C-terminal" evidence="2">
    <location>
        <begin position="126"/>
        <end position="426"/>
    </location>
</feature>
<dbReference type="AlphaFoldDB" id="A0A6N0HZE7"/>
<feature type="chain" id="PRO_5026757934" evidence="1">
    <location>
        <begin position="24"/>
        <end position="426"/>
    </location>
</feature>
<evidence type="ECO:0000259" key="2">
    <source>
        <dbReference type="Pfam" id="PF04575"/>
    </source>
</evidence>
<organism evidence="3 4">
    <name type="scientific">Candidatus Reidiella endopervernicosa</name>
    <dbReference type="NCBI Taxonomy" id="2738883"/>
    <lineage>
        <taxon>Bacteria</taxon>
        <taxon>Pseudomonadati</taxon>
        <taxon>Pseudomonadota</taxon>
        <taxon>Gammaproteobacteria</taxon>
        <taxon>Candidatus Reidiella</taxon>
    </lineage>
</organism>
<evidence type="ECO:0000313" key="3">
    <source>
        <dbReference type="EMBL" id="QKQ27735.1"/>
    </source>
</evidence>
<dbReference type="InterPro" id="IPR011990">
    <property type="entry name" value="TPR-like_helical_dom_sf"/>
</dbReference>
<gene>
    <name evidence="3" type="ORF">HUE57_16665</name>
</gene>
<dbReference type="KEGG" id="rev:HUE57_16665"/>
<dbReference type="Proteomes" id="UP000509658">
    <property type="component" value="Chromosome"/>
</dbReference>
<dbReference type="RefSeq" id="WP_174673552.1">
    <property type="nucleotide sequence ID" value="NZ_CP054491.1"/>
</dbReference>
<sequence>MKRWTNGLTVATIFLLGNGACTAAVDLLDDPQVQFLQAIEERNNGSLENAIELFKSILSEHPSLHRARLELAVAYYQALNFAEGRNQAMTVLNNPNTPANVRPKIRAFLDVLQANAQENRWSPFITLGFLYDTNVNAGPDDDTIPTGGGSIVLIPSAVARVDYGYNLSTGISHRYLAQSPISIADSEVSLVWYSKANVYRMDYNAENDRDLDLLSFSTGPTLVAARKYRAGINFSADHMRLGEDNEAYLNTYGVTPKISWIFYEQSAELTADIKLQKSDYLQDANDARDGYRYIGGLSLRKTLRRERMAVEGRVEFFDQETEEGRYAYKGSQLMLGASYQPSKRSNLYTRLQFEKSDYDELDGAFGVVRDEKKQRAIIGASHSFSKSSSLSGWTIDGSYAFTNNISNIELYEYRRKQLGIRVSRSF</sequence>
<dbReference type="Gene3D" id="1.25.40.10">
    <property type="entry name" value="Tetratricopeptide repeat domain"/>
    <property type="match status" value="1"/>
</dbReference>
<name>A0A6N0HZE7_9GAMM</name>
<reference evidence="3 4" key="1">
    <citation type="submission" date="2020-05" db="EMBL/GenBank/DDBJ databases">
        <title>Horizontal transmission and recombination maintain forever young bacterial symbiont genomes.</title>
        <authorList>
            <person name="Russell S.L."/>
            <person name="Pepper-Tunick E."/>
            <person name="Svedberg J."/>
            <person name="Byrne A."/>
            <person name="Ruelas Castillo J."/>
            <person name="Vollmers C."/>
            <person name="Beinart R.A."/>
            <person name="Corbett-Detig R."/>
        </authorList>
    </citation>
    <scope>NUCLEOTIDE SEQUENCE [LARGE SCALE GENOMIC DNA]</scope>
    <source>
        <strain evidence="3">Santa_Monica_outfall</strain>
    </source>
</reference>
<dbReference type="SUPFAM" id="SSF48452">
    <property type="entry name" value="TPR-like"/>
    <property type="match status" value="1"/>
</dbReference>
<feature type="signal peptide" evidence="1">
    <location>
        <begin position="1"/>
        <end position="23"/>
    </location>
</feature>
<dbReference type="EMBL" id="CP054491">
    <property type="protein sequence ID" value="QKQ27735.1"/>
    <property type="molecule type" value="Genomic_DNA"/>
</dbReference>
<evidence type="ECO:0000313" key="4">
    <source>
        <dbReference type="Proteomes" id="UP000509658"/>
    </source>
</evidence>
<evidence type="ECO:0000256" key="1">
    <source>
        <dbReference type="SAM" id="SignalP"/>
    </source>
</evidence>
<keyword evidence="1" id="KW-0732">Signal</keyword>
<keyword evidence="4" id="KW-1185">Reference proteome</keyword>
<dbReference type="Pfam" id="PF04575">
    <property type="entry name" value="SlipAM"/>
    <property type="match status" value="1"/>
</dbReference>